<dbReference type="GO" id="GO:0006139">
    <property type="term" value="P:nucleobase-containing compound metabolic process"/>
    <property type="evidence" value="ECO:0007669"/>
    <property type="project" value="InterPro"/>
</dbReference>
<evidence type="ECO:0000313" key="7">
    <source>
        <dbReference type="Proteomes" id="UP000231183"/>
    </source>
</evidence>
<protein>
    <submittedName>
        <fullName evidence="6">Uncharacterized protein</fullName>
    </submittedName>
</protein>
<evidence type="ECO:0000256" key="2">
    <source>
        <dbReference type="ARBA" id="ARBA00022679"/>
    </source>
</evidence>
<dbReference type="AlphaFoldDB" id="A0A2M6W4M9"/>
<evidence type="ECO:0000256" key="3">
    <source>
        <dbReference type="ARBA" id="ARBA00022741"/>
    </source>
</evidence>
<dbReference type="GO" id="GO:0016776">
    <property type="term" value="F:phosphotransferase activity, phosphate group as acceptor"/>
    <property type="evidence" value="ECO:0007669"/>
    <property type="project" value="InterPro"/>
</dbReference>
<dbReference type="GO" id="GO:0005524">
    <property type="term" value="F:ATP binding"/>
    <property type="evidence" value="ECO:0007669"/>
    <property type="project" value="UniProtKB-KW"/>
</dbReference>
<keyword evidence="5" id="KW-0067">ATP-binding</keyword>
<comment type="caution">
    <text evidence="6">The sequence shown here is derived from an EMBL/GenBank/DDBJ whole genome shotgun (WGS) entry which is preliminary data.</text>
</comment>
<evidence type="ECO:0000313" key="6">
    <source>
        <dbReference type="EMBL" id="PIT87741.1"/>
    </source>
</evidence>
<gene>
    <name evidence="6" type="ORF">COU31_01260</name>
</gene>
<keyword evidence="3" id="KW-0547">Nucleotide-binding</keyword>
<keyword evidence="2" id="KW-0808">Transferase</keyword>
<dbReference type="Gene3D" id="3.40.50.300">
    <property type="entry name" value="P-loop containing nucleotide triphosphate hydrolases"/>
    <property type="match status" value="1"/>
</dbReference>
<organism evidence="6 7">
    <name type="scientific">Candidatus Magasanikbacteria bacterium CG10_big_fil_rev_8_21_14_0_10_40_10</name>
    <dbReference type="NCBI Taxonomy" id="1974648"/>
    <lineage>
        <taxon>Bacteria</taxon>
        <taxon>Candidatus Magasanikiibacteriota</taxon>
    </lineage>
</organism>
<dbReference type="Proteomes" id="UP000231183">
    <property type="component" value="Unassembled WGS sequence"/>
</dbReference>
<accession>A0A2M6W4M9</accession>
<dbReference type="Pfam" id="PF13189">
    <property type="entry name" value="Cytidylate_kin2"/>
    <property type="match status" value="1"/>
</dbReference>
<dbReference type="InterPro" id="IPR027417">
    <property type="entry name" value="P-loop_NTPase"/>
</dbReference>
<dbReference type="InterPro" id="IPR011892">
    <property type="entry name" value="Cyt_kin_arch"/>
</dbReference>
<proteinExistence type="predicted"/>
<dbReference type="SUPFAM" id="SSF52540">
    <property type="entry name" value="P-loop containing nucleoside triphosphate hydrolases"/>
    <property type="match status" value="1"/>
</dbReference>
<dbReference type="NCBIfam" id="TIGR02173">
    <property type="entry name" value="cyt_kin_arch"/>
    <property type="match status" value="1"/>
</dbReference>
<evidence type="ECO:0000256" key="5">
    <source>
        <dbReference type="ARBA" id="ARBA00022840"/>
    </source>
</evidence>
<reference evidence="7" key="1">
    <citation type="submission" date="2017-09" db="EMBL/GenBank/DDBJ databases">
        <title>Depth-based differentiation of microbial function through sediment-hosted aquifers and enrichment of novel symbionts in the deep terrestrial subsurface.</title>
        <authorList>
            <person name="Probst A.J."/>
            <person name="Ladd B."/>
            <person name="Jarett J.K."/>
            <person name="Geller-Mcgrath D.E."/>
            <person name="Sieber C.M.K."/>
            <person name="Emerson J.B."/>
            <person name="Anantharaman K."/>
            <person name="Thomas B.C."/>
            <person name="Malmstrom R."/>
            <person name="Stieglmeier M."/>
            <person name="Klingl A."/>
            <person name="Woyke T."/>
            <person name="Ryan C.M."/>
            <person name="Banfield J.F."/>
        </authorList>
    </citation>
    <scope>NUCLEOTIDE SEQUENCE [LARGE SCALE GENOMIC DNA]</scope>
</reference>
<dbReference type="EMBL" id="PFBX01000009">
    <property type="protein sequence ID" value="PIT87741.1"/>
    <property type="molecule type" value="Genomic_DNA"/>
</dbReference>
<sequence>MIITINGKPGSGKSSVAMLLSERLNLTYIDIGELRRGAAKERNMTLEEYNQWGETTDETDKDVDSYQKKLGETRDNIVISGRTSFYFIPQSIKILLNVYTHTAAERIFNDKKLSQRNEAKDIASVEAIENALRERLRSDAVRYKKYYDLDVYDPSHYDLVLDTSTISIEETFDKIIEFLQSKGLIEGRS</sequence>
<evidence type="ECO:0000256" key="1">
    <source>
        <dbReference type="ARBA" id="ARBA00022490"/>
    </source>
</evidence>
<keyword evidence="4" id="KW-0418">Kinase</keyword>
<evidence type="ECO:0000256" key="4">
    <source>
        <dbReference type="ARBA" id="ARBA00022777"/>
    </source>
</evidence>
<dbReference type="GO" id="GO:0016301">
    <property type="term" value="F:kinase activity"/>
    <property type="evidence" value="ECO:0007669"/>
    <property type="project" value="UniProtKB-KW"/>
</dbReference>
<name>A0A2M6W4M9_9BACT</name>
<keyword evidence="1" id="KW-0963">Cytoplasm</keyword>